<dbReference type="InterPro" id="IPR009097">
    <property type="entry name" value="Cyclic_Pdiesterase"/>
</dbReference>
<gene>
    <name evidence="1" type="ORF">OQ497_05630</name>
</gene>
<organism evidence="1 2">
    <name type="scientific">Acetobacter thailandicus</name>
    <dbReference type="NCBI Taxonomy" id="1502842"/>
    <lineage>
        <taxon>Bacteria</taxon>
        <taxon>Pseudomonadati</taxon>
        <taxon>Pseudomonadota</taxon>
        <taxon>Alphaproteobacteria</taxon>
        <taxon>Acetobacterales</taxon>
        <taxon>Acetobacteraceae</taxon>
        <taxon>Acetobacter</taxon>
    </lineage>
</organism>
<evidence type="ECO:0000313" key="2">
    <source>
        <dbReference type="Proteomes" id="UP001301152"/>
    </source>
</evidence>
<reference evidence="1 2" key="1">
    <citation type="submission" date="2022-11" db="EMBL/GenBank/DDBJ databases">
        <title>Genome sequencing of Acetobacter type strain.</title>
        <authorList>
            <person name="Heo J."/>
            <person name="Lee D."/>
            <person name="Han B.-H."/>
            <person name="Hong S.-B."/>
            <person name="Kwon S.-W."/>
        </authorList>
    </citation>
    <scope>NUCLEOTIDE SEQUENCE [LARGE SCALE GENOMIC DNA]</scope>
    <source>
        <strain evidence="1 2">KACC 21253</strain>
    </source>
</reference>
<dbReference type="SUPFAM" id="SSF55144">
    <property type="entry name" value="LigT-like"/>
    <property type="match status" value="1"/>
</dbReference>
<comment type="caution">
    <text evidence="1">The sequence shown here is derived from an EMBL/GenBank/DDBJ whole genome shotgun (WGS) entry which is preliminary data.</text>
</comment>
<protein>
    <recommendedName>
        <fullName evidence="3">2'-5' RNA ligase</fullName>
    </recommendedName>
</protein>
<dbReference type="RefSeq" id="WP_086635592.1">
    <property type="nucleotide sequence ID" value="NZ_JAERKX010000004.1"/>
</dbReference>
<evidence type="ECO:0000313" key="1">
    <source>
        <dbReference type="EMBL" id="MCX2563443.1"/>
    </source>
</evidence>
<accession>A0ABT3QDT1</accession>
<sequence>MYLTLGITLPESIRAPLAELQHSFWTEYWEPVSFLMLPLCIIGTLPSRQAAAELDHALSTLPITPDMPLEPEHFDVFSRNETISLEVRVRSAQLRHLSLKTDTLLKRIGIKPVRPATPLTIPFCKVSQVAPEDISAWMQLHHAFRLPATTVSTLTLFSSWKTEQTVHYTEEESYPTQLHAS</sequence>
<proteinExistence type="predicted"/>
<dbReference type="Gene3D" id="3.90.1140.10">
    <property type="entry name" value="Cyclic phosphodiesterase"/>
    <property type="match status" value="1"/>
</dbReference>
<keyword evidence="2" id="KW-1185">Reference proteome</keyword>
<evidence type="ECO:0008006" key="3">
    <source>
        <dbReference type="Google" id="ProtNLM"/>
    </source>
</evidence>
<dbReference type="EMBL" id="JAPIUZ010000002">
    <property type="protein sequence ID" value="MCX2563443.1"/>
    <property type="molecule type" value="Genomic_DNA"/>
</dbReference>
<name>A0ABT3QDT1_9PROT</name>
<dbReference type="Proteomes" id="UP001301152">
    <property type="component" value="Unassembled WGS sequence"/>
</dbReference>